<dbReference type="PROSITE" id="PS50006">
    <property type="entry name" value="FHA_DOMAIN"/>
    <property type="match status" value="1"/>
</dbReference>
<evidence type="ECO:0000259" key="1">
    <source>
        <dbReference type="PROSITE" id="PS50006"/>
    </source>
</evidence>
<feature type="domain" description="FHA" evidence="1">
    <location>
        <begin position="42"/>
        <end position="85"/>
    </location>
</feature>
<dbReference type="CDD" id="cd00060">
    <property type="entry name" value="FHA"/>
    <property type="match status" value="1"/>
</dbReference>
<dbReference type="Gene3D" id="2.60.200.20">
    <property type="match status" value="1"/>
</dbReference>
<dbReference type="EMBL" id="CP017415">
    <property type="protein sequence ID" value="AOU97470.1"/>
    <property type="molecule type" value="Genomic_DNA"/>
</dbReference>
<dbReference type="SMART" id="SM00240">
    <property type="entry name" value="FHA"/>
    <property type="match status" value="1"/>
</dbReference>
<dbReference type="SUPFAM" id="SSF49879">
    <property type="entry name" value="SMAD/FHA domain"/>
    <property type="match status" value="1"/>
</dbReference>
<dbReference type="Proteomes" id="UP000095401">
    <property type="component" value="Chromosome"/>
</dbReference>
<dbReference type="AlphaFoldDB" id="A0A1D8ILY9"/>
<accession>A0A1D8ILY9</accession>
<evidence type="ECO:0000313" key="3">
    <source>
        <dbReference type="Proteomes" id="UP000095401"/>
    </source>
</evidence>
<organism evidence="2 3">
    <name type="scientific">Acidihalobacter yilgarnensis</name>
    <dbReference type="NCBI Taxonomy" id="2819280"/>
    <lineage>
        <taxon>Bacteria</taxon>
        <taxon>Pseudomonadati</taxon>
        <taxon>Pseudomonadota</taxon>
        <taxon>Gammaproteobacteria</taxon>
        <taxon>Chromatiales</taxon>
        <taxon>Ectothiorhodospiraceae</taxon>
        <taxon>Acidihalobacter</taxon>
    </lineage>
</organism>
<dbReference type="InterPro" id="IPR000253">
    <property type="entry name" value="FHA_dom"/>
</dbReference>
<gene>
    <name evidence="2" type="ORF">BI364_05320</name>
</gene>
<dbReference type="KEGG" id="aprs:BI364_05320"/>
<name>A0A1D8ILY9_9GAMM</name>
<dbReference type="Pfam" id="PF00498">
    <property type="entry name" value="FHA"/>
    <property type="match status" value="1"/>
</dbReference>
<reference evidence="3" key="1">
    <citation type="submission" date="2016-09" db="EMBL/GenBank/DDBJ databases">
        <title>Acidihalobacter prosperus F5.</title>
        <authorList>
            <person name="Khaleque H.N."/>
            <person name="Ramsay J.P."/>
            <person name="Kaksonen A.H."/>
            <person name="Boxall N.J."/>
            <person name="Watkin E.L.J."/>
        </authorList>
    </citation>
    <scope>NUCLEOTIDE SEQUENCE [LARGE SCALE GENOMIC DNA]</scope>
    <source>
        <strain evidence="3">F5</strain>
    </source>
</reference>
<protein>
    <recommendedName>
        <fullName evidence="1">FHA domain-containing protein</fullName>
    </recommendedName>
</protein>
<proteinExistence type="predicted"/>
<sequence length="128" mass="14316">MVVHNRRRVVERRSRSARALDARPVLKLRFRGHDVALRNGQLRVGRHSGNDIVINQPVVSRHHGVILSLGDGYLLVDTSRNGTYVRLEGASADVHVQAGEYKLDSRGTLRLGRVTDAPGNDLLYFELI</sequence>
<dbReference type="InterPro" id="IPR008984">
    <property type="entry name" value="SMAD_FHA_dom_sf"/>
</dbReference>
<evidence type="ECO:0000313" key="2">
    <source>
        <dbReference type="EMBL" id="AOU97470.1"/>
    </source>
</evidence>
<keyword evidence="3" id="KW-1185">Reference proteome</keyword>